<keyword evidence="3" id="KW-1185">Reference proteome</keyword>
<proteinExistence type="predicted"/>
<reference evidence="2" key="2">
    <citation type="journal article" date="2022" name="Proc. Natl. Acad. Sci. U.S.A.">
        <title>Diploid-dominant life cycles characterize the early evolution of Fungi.</title>
        <authorList>
            <person name="Amses K.R."/>
            <person name="Simmons D.R."/>
            <person name="Longcore J.E."/>
            <person name="Mondo S.J."/>
            <person name="Seto K."/>
            <person name="Jeronimo G.H."/>
            <person name="Bonds A.E."/>
            <person name="Quandt C.A."/>
            <person name="Davis W.J."/>
            <person name="Chang Y."/>
            <person name="Federici B.A."/>
            <person name="Kuo A."/>
            <person name="LaButti K."/>
            <person name="Pangilinan J."/>
            <person name="Andreopoulos W."/>
            <person name="Tritt A."/>
            <person name="Riley R."/>
            <person name="Hundley H."/>
            <person name="Johnson J."/>
            <person name="Lipzen A."/>
            <person name="Barry K."/>
            <person name="Lang B.F."/>
            <person name="Cuomo C.A."/>
            <person name="Buchler N.E."/>
            <person name="Grigoriev I.V."/>
            <person name="Spatafora J.W."/>
            <person name="Stajich J.E."/>
            <person name="James T.Y."/>
        </authorList>
    </citation>
    <scope>NUCLEOTIDE SEQUENCE</scope>
    <source>
        <strain evidence="2">AG</strain>
    </source>
</reference>
<gene>
    <name evidence="2" type="ORF">K450DRAFT_199863</name>
</gene>
<dbReference type="PANTHER" id="PTHR21437:SF1">
    <property type="entry name" value="WIDE AWAKE"/>
    <property type="match status" value="1"/>
</dbReference>
<comment type="caution">
    <text evidence="2">The sequence shown here is derived from an EMBL/GenBank/DDBJ whole genome shotgun (WGS) entry which is preliminary data.</text>
</comment>
<dbReference type="AlphaFoldDB" id="A0AAD5E8U3"/>
<protein>
    <submittedName>
        <fullName evidence="2">Uncharacterized protein</fullName>
    </submittedName>
</protein>
<feature type="region of interest" description="Disordered" evidence="1">
    <location>
        <begin position="1"/>
        <end position="30"/>
    </location>
</feature>
<dbReference type="PANTHER" id="PTHR21437">
    <property type="entry name" value="WIDE AWAKE"/>
    <property type="match status" value="1"/>
</dbReference>
<dbReference type="Proteomes" id="UP001206595">
    <property type="component" value="Unassembled WGS sequence"/>
</dbReference>
<feature type="compositionally biased region" description="Polar residues" evidence="1">
    <location>
        <begin position="1"/>
        <end position="10"/>
    </location>
</feature>
<evidence type="ECO:0000256" key="1">
    <source>
        <dbReference type="SAM" id="MobiDB-lite"/>
    </source>
</evidence>
<feature type="compositionally biased region" description="Low complexity" evidence="1">
    <location>
        <begin position="118"/>
        <end position="132"/>
    </location>
</feature>
<reference evidence="2" key="1">
    <citation type="submission" date="2021-06" db="EMBL/GenBank/DDBJ databases">
        <authorList>
            <consortium name="DOE Joint Genome Institute"/>
            <person name="Mondo S.J."/>
            <person name="Amses K.R."/>
            <person name="Simmons D.R."/>
            <person name="Longcore J.E."/>
            <person name="Seto K."/>
            <person name="Alves G.H."/>
            <person name="Bonds A.E."/>
            <person name="Quandt C.A."/>
            <person name="Davis W.J."/>
            <person name="Chang Y."/>
            <person name="Letcher P.M."/>
            <person name="Powell M.J."/>
            <person name="Kuo A."/>
            <person name="Labutti K."/>
            <person name="Pangilinan J."/>
            <person name="Andreopoulos W."/>
            <person name="Tritt A."/>
            <person name="Riley R."/>
            <person name="Hundley H."/>
            <person name="Johnson J."/>
            <person name="Lipzen A."/>
            <person name="Barry K."/>
            <person name="Berbee M.L."/>
            <person name="Buchler N.E."/>
            <person name="Grigoriev I.V."/>
            <person name="Spatafora J.W."/>
            <person name="Stajich J.E."/>
            <person name="James T.Y."/>
        </authorList>
    </citation>
    <scope>NUCLEOTIDE SEQUENCE</scope>
    <source>
        <strain evidence="2">AG</strain>
    </source>
</reference>
<dbReference type="InterPro" id="IPR039269">
    <property type="entry name" value="ANKFN1"/>
</dbReference>
<accession>A0AAD5E8U3</accession>
<feature type="region of interest" description="Disordered" evidence="1">
    <location>
        <begin position="99"/>
        <end position="133"/>
    </location>
</feature>
<evidence type="ECO:0000313" key="3">
    <source>
        <dbReference type="Proteomes" id="UP001206595"/>
    </source>
</evidence>
<dbReference type="GeneID" id="75909967"/>
<sequence>MPRSTFSRLFQRNGGGKPLETDDSTSSSENVKFKLRPHSIYMSAMIFNSEGNLLLTPSGHIPTVPVIQDDQALYDTFDDTSTEFSWAVKTSMDWADHEDAEVSSNDARSSCSDEGLGTSDESTKSQSSSSDECMSPVNCNFSMDDSRATLQFREGVLTAASQLRKHTGCHQLGIFHDKVVEFRRQDIKMIVTVQFCPKSLEGLYGCTSYPKSLQSLRWAPQDRINSLYGEPQINSDVWFRAQAIYNARRAILNPGLYLGLFHVQSTPRGLGILVDKRHKNLLPCARIRSETNLSSSEWKWIQMQAEKDINTEDGIAFLKNSGSVERKKTILEIERKVATFASSVRQAKSMLAKSTGVDIQMSDMFAEDTVTITKTKGDAKGNFHYATLSSDAMFVTEYFKHQEQSLQYNENGNGIISISDMIMKENDNKIVDHASNVPIRIIVIIKPMSTVGHDVEKSVNSGYKFHPFPLFDILHHSCYNATVYNPLRRSMLHLQNVYTAIRLHCEAGNDIGSLDNSSTISDRSCFFTDSSTSQASRKLASSICTTATTKQKRNCALSNLALDMTKLTNKWLQISWTYRMITFDRKRLLNQAKVECTTIHIPKRDGRSLGSHLQAPCSLARTNSTAIQSLEVATSLSHSLTS</sequence>
<evidence type="ECO:0000313" key="2">
    <source>
        <dbReference type="EMBL" id="KAI8578977.1"/>
    </source>
</evidence>
<name>A0AAD5E8U3_UMBRA</name>
<feature type="compositionally biased region" description="Polar residues" evidence="1">
    <location>
        <begin position="102"/>
        <end position="112"/>
    </location>
</feature>
<organism evidence="2 3">
    <name type="scientific">Umbelopsis ramanniana AG</name>
    <dbReference type="NCBI Taxonomy" id="1314678"/>
    <lineage>
        <taxon>Eukaryota</taxon>
        <taxon>Fungi</taxon>
        <taxon>Fungi incertae sedis</taxon>
        <taxon>Mucoromycota</taxon>
        <taxon>Mucoromycotina</taxon>
        <taxon>Umbelopsidomycetes</taxon>
        <taxon>Umbelopsidales</taxon>
        <taxon>Umbelopsidaceae</taxon>
        <taxon>Umbelopsis</taxon>
    </lineage>
</organism>
<dbReference type="RefSeq" id="XP_051443981.1">
    <property type="nucleotide sequence ID" value="XM_051584617.1"/>
</dbReference>
<dbReference type="EMBL" id="MU620924">
    <property type="protein sequence ID" value="KAI8578977.1"/>
    <property type="molecule type" value="Genomic_DNA"/>
</dbReference>